<reference evidence="1 2" key="1">
    <citation type="journal article" date="2016" name="Nat. Commun.">
        <title>Thousands of microbial genomes shed light on interconnected biogeochemical processes in an aquifer system.</title>
        <authorList>
            <person name="Anantharaman K."/>
            <person name="Brown C.T."/>
            <person name="Hug L.A."/>
            <person name="Sharon I."/>
            <person name="Castelle C.J."/>
            <person name="Probst A.J."/>
            <person name="Thomas B.C."/>
            <person name="Singh A."/>
            <person name="Wilkins M.J."/>
            <person name="Karaoz U."/>
            <person name="Brodie E.L."/>
            <person name="Williams K.H."/>
            <person name="Hubbard S.S."/>
            <person name="Banfield J.F."/>
        </authorList>
    </citation>
    <scope>NUCLEOTIDE SEQUENCE [LARGE SCALE GENOMIC DNA]</scope>
</reference>
<dbReference type="Proteomes" id="UP000177996">
    <property type="component" value="Unassembled WGS sequence"/>
</dbReference>
<comment type="caution">
    <text evidence="1">The sequence shown here is derived from an EMBL/GenBank/DDBJ whole genome shotgun (WGS) entry which is preliminary data.</text>
</comment>
<dbReference type="EMBL" id="MHLL01000008">
    <property type="protein sequence ID" value="OGZ10507.1"/>
    <property type="molecule type" value="Genomic_DNA"/>
</dbReference>
<accession>A0A1G2DA63</accession>
<sequence length="126" mass="14254">MRAYNRGLLPGAGTAVCASGFAVCKLSNVFVAALLPQEPRTPCGDFFFSEVSPKCLGYNVLVNDFEYRNLYRMLMLEGARISDSLVYQYLNIQGSEDTNQYISKRRMKAEFEIQKEHLIFDGKTCC</sequence>
<gene>
    <name evidence="1" type="ORF">A3D65_04175</name>
</gene>
<proteinExistence type="predicted"/>
<evidence type="ECO:0000313" key="1">
    <source>
        <dbReference type="EMBL" id="OGZ10507.1"/>
    </source>
</evidence>
<protein>
    <submittedName>
        <fullName evidence="1">Uncharacterized protein</fullName>
    </submittedName>
</protein>
<dbReference type="AlphaFoldDB" id="A0A1G2DA63"/>
<organism evidence="1 2">
    <name type="scientific">Candidatus Lloydbacteria bacterium RIFCSPHIGHO2_02_FULL_50_13</name>
    <dbReference type="NCBI Taxonomy" id="1798661"/>
    <lineage>
        <taxon>Bacteria</taxon>
        <taxon>Candidatus Lloydiibacteriota</taxon>
    </lineage>
</organism>
<evidence type="ECO:0000313" key="2">
    <source>
        <dbReference type="Proteomes" id="UP000177996"/>
    </source>
</evidence>
<name>A0A1G2DA63_9BACT</name>